<dbReference type="Proteomes" id="UP000785679">
    <property type="component" value="Unassembled WGS sequence"/>
</dbReference>
<evidence type="ECO:0000256" key="6">
    <source>
        <dbReference type="SAM" id="SignalP"/>
    </source>
</evidence>
<comment type="catalytic activity">
    <reaction evidence="4">
        <text>Hydrolysis of terminal, non-reducing alpha-D-galactose residues in alpha-D-galactosides, including galactose oligosaccharides, galactomannans and galactolipids.</text>
        <dbReference type="EC" id="3.2.1.22"/>
    </reaction>
</comment>
<dbReference type="EMBL" id="RRYP01010801">
    <property type="protein sequence ID" value="TNV78155.1"/>
    <property type="molecule type" value="Genomic_DNA"/>
</dbReference>
<dbReference type="PANTHER" id="PTHR11452">
    <property type="entry name" value="ALPHA-GALACTOSIDASE/ALPHA-N-ACETYLGALACTOSAMINIDASE"/>
    <property type="match status" value="1"/>
</dbReference>
<comment type="caution">
    <text evidence="7">The sequence shown here is derived from an EMBL/GenBank/DDBJ whole genome shotgun (WGS) entry which is preliminary data.</text>
</comment>
<dbReference type="CDD" id="cd14792">
    <property type="entry name" value="GH27"/>
    <property type="match status" value="1"/>
</dbReference>
<dbReference type="EC" id="3.2.1.22" evidence="4"/>
<keyword evidence="2 4" id="KW-0378">Hydrolase</keyword>
<keyword evidence="8" id="KW-1185">Reference proteome</keyword>
<feature type="signal peptide" evidence="6">
    <location>
        <begin position="1"/>
        <end position="16"/>
    </location>
</feature>
<feature type="chain" id="PRO_5035253175" description="Alpha-galactosidase" evidence="6">
    <location>
        <begin position="17"/>
        <end position="260"/>
    </location>
</feature>
<dbReference type="InterPro" id="IPR017853">
    <property type="entry name" value="GH"/>
</dbReference>
<dbReference type="InterPro" id="IPR002241">
    <property type="entry name" value="Glyco_hydro_27"/>
</dbReference>
<evidence type="ECO:0000256" key="1">
    <source>
        <dbReference type="ARBA" id="ARBA00009743"/>
    </source>
</evidence>
<dbReference type="OrthoDB" id="5795902at2759"/>
<evidence type="ECO:0000256" key="4">
    <source>
        <dbReference type="RuleBase" id="RU361168"/>
    </source>
</evidence>
<dbReference type="Gene3D" id="3.20.20.70">
    <property type="entry name" value="Aldolase class I"/>
    <property type="match status" value="1"/>
</dbReference>
<organism evidence="7 8">
    <name type="scientific">Halteria grandinella</name>
    <dbReference type="NCBI Taxonomy" id="5974"/>
    <lineage>
        <taxon>Eukaryota</taxon>
        <taxon>Sar</taxon>
        <taxon>Alveolata</taxon>
        <taxon>Ciliophora</taxon>
        <taxon>Intramacronucleata</taxon>
        <taxon>Spirotrichea</taxon>
        <taxon>Stichotrichia</taxon>
        <taxon>Sporadotrichida</taxon>
        <taxon>Halteriidae</taxon>
        <taxon>Halteria</taxon>
    </lineage>
</organism>
<keyword evidence="6" id="KW-0732">Signal</keyword>
<dbReference type="SUPFAM" id="SSF51445">
    <property type="entry name" value="(Trans)glycosidases"/>
    <property type="match status" value="1"/>
</dbReference>
<evidence type="ECO:0000313" key="8">
    <source>
        <dbReference type="Proteomes" id="UP000785679"/>
    </source>
</evidence>
<evidence type="ECO:0000256" key="5">
    <source>
        <dbReference type="SAM" id="MobiDB-lite"/>
    </source>
</evidence>
<comment type="similarity">
    <text evidence="1 4">Belongs to the glycosyl hydrolase 27 family.</text>
</comment>
<accession>A0A8J8T187</accession>
<keyword evidence="4" id="KW-1015">Disulfide bond</keyword>
<dbReference type="AlphaFoldDB" id="A0A8J8T187"/>
<dbReference type="Pfam" id="PF16499">
    <property type="entry name" value="Melibiase_2"/>
    <property type="match status" value="1"/>
</dbReference>
<dbReference type="InterPro" id="IPR000111">
    <property type="entry name" value="Glyco_hydro_27/36_CS"/>
</dbReference>
<protein>
    <recommendedName>
        <fullName evidence="4">Alpha-galactosidase</fullName>
        <ecNumber evidence="4">3.2.1.22</ecNumber>
    </recommendedName>
    <alternativeName>
        <fullName evidence="4">Melibiase</fullName>
    </alternativeName>
</protein>
<dbReference type="InterPro" id="IPR013785">
    <property type="entry name" value="Aldolase_TIM"/>
</dbReference>
<evidence type="ECO:0000256" key="2">
    <source>
        <dbReference type="ARBA" id="ARBA00022801"/>
    </source>
</evidence>
<dbReference type="PRINTS" id="PR00740">
    <property type="entry name" value="GLHYDRLASE27"/>
</dbReference>
<evidence type="ECO:0000256" key="3">
    <source>
        <dbReference type="ARBA" id="ARBA00023295"/>
    </source>
</evidence>
<dbReference type="PANTHER" id="PTHR11452:SF75">
    <property type="entry name" value="ALPHA-GALACTOSIDASE MEL1"/>
    <property type="match status" value="1"/>
</dbReference>
<proteinExistence type="inferred from homology"/>
<dbReference type="GO" id="GO:0004557">
    <property type="term" value="F:alpha-galactosidase activity"/>
    <property type="evidence" value="ECO:0007669"/>
    <property type="project" value="UniProtKB-EC"/>
</dbReference>
<gene>
    <name evidence="7" type="ORF">FGO68_gene4876</name>
</gene>
<evidence type="ECO:0000313" key="7">
    <source>
        <dbReference type="EMBL" id="TNV78155.1"/>
    </source>
</evidence>
<reference evidence="7" key="1">
    <citation type="submission" date="2019-06" db="EMBL/GenBank/DDBJ databases">
        <authorList>
            <person name="Zheng W."/>
        </authorList>
    </citation>
    <scope>NUCLEOTIDE SEQUENCE</scope>
    <source>
        <strain evidence="7">QDHG01</strain>
    </source>
</reference>
<dbReference type="GO" id="GO:0005975">
    <property type="term" value="P:carbohydrate metabolic process"/>
    <property type="evidence" value="ECO:0007669"/>
    <property type="project" value="InterPro"/>
</dbReference>
<keyword evidence="3 4" id="KW-0326">Glycosidase</keyword>
<sequence>MKSLFLALPLLGLTTALNNGQGKVPPMGWNTWLALGCDSLSQNAVLQNAKWLISTGLADAGYQYVNIDDCWSTQQRDANGHIVANATKFPNGLTSLANTIHSLGLKMGLFSAAGTQSCVEGAGSLTYEQVDAGDFAQLGVDYLKYSDCNGLGIAAVQRFAAMRDALAKSGRGIYYSITKGDPMSYAGMQGQGLANSWRTTVGGASGWNRVKTNFLRNNDYSSFSAPGSWNDPDLLMKSVPTLPSGPQRKPPFSSQSRSTN</sequence>
<name>A0A8J8T187_HALGN</name>
<feature type="region of interest" description="Disordered" evidence="5">
    <location>
        <begin position="234"/>
        <end position="260"/>
    </location>
</feature>
<dbReference type="PROSITE" id="PS00512">
    <property type="entry name" value="ALPHA_GALACTOSIDASE"/>
    <property type="match status" value="1"/>
</dbReference>